<gene>
    <name evidence="1" type="ORF">MGU_11513</name>
</gene>
<dbReference type="Proteomes" id="UP000031192">
    <property type="component" value="Unassembled WGS sequence"/>
</dbReference>
<name>A0A0B4GF85_METGA</name>
<dbReference type="HOGENOM" id="CLU_096880_0_0_1"/>
<sequence>MVDAHDVVFQLPLEIVLQRYSAIRDKGAALLIEQHVAEQVQRHSLAKKIIMGAKKFCWPLDHKDPACWAAPPSPLRDDMYGERTDQETDLNRPRWLNSGTIMGPVGDLRKLYERAHLLWTAYNTWGGDQDYFSNIYGRQELSRQVLRGSKEWIFGFGEAFEEKDLTWPHMEVQHTDYHLGVDMTSTLFQTLNHALDDLSSVVHSNATDMEAKDRQHATADICNAPFPFPDDLLSSRVPLENYKKRTTDFTW</sequence>
<proteinExistence type="predicted"/>
<keyword evidence="2" id="KW-1185">Reference proteome</keyword>
<dbReference type="CDD" id="cd22997">
    <property type="entry name" value="GT_LH"/>
    <property type="match status" value="1"/>
</dbReference>
<reference evidence="1 2" key="1">
    <citation type="journal article" date="2014" name="Proc. Natl. Acad. Sci. U.S.A.">
        <title>Trajectory and genomic determinants of fungal-pathogen speciation and host adaptation.</title>
        <authorList>
            <person name="Hu X."/>
            <person name="Xiao G."/>
            <person name="Zheng P."/>
            <person name="Shang Y."/>
            <person name="Su Y."/>
            <person name="Zhang X."/>
            <person name="Liu X."/>
            <person name="Zhan S."/>
            <person name="St Leger R.J."/>
            <person name="Wang C."/>
        </authorList>
    </citation>
    <scope>NUCLEOTIDE SEQUENCE [LARGE SCALE GENOMIC DNA]</scope>
    <source>
        <strain evidence="1 2">ARSEF 977</strain>
    </source>
</reference>
<dbReference type="AlphaFoldDB" id="A0A0B4GF85"/>
<evidence type="ECO:0000313" key="2">
    <source>
        <dbReference type="Proteomes" id="UP000031192"/>
    </source>
</evidence>
<dbReference type="OrthoDB" id="422736at2759"/>
<organism evidence="1 2">
    <name type="scientific">Metarhizium guizhouense (strain ARSEF 977)</name>
    <dbReference type="NCBI Taxonomy" id="1276136"/>
    <lineage>
        <taxon>Eukaryota</taxon>
        <taxon>Fungi</taxon>
        <taxon>Dikarya</taxon>
        <taxon>Ascomycota</taxon>
        <taxon>Pezizomycotina</taxon>
        <taxon>Sordariomycetes</taxon>
        <taxon>Hypocreomycetidae</taxon>
        <taxon>Hypocreales</taxon>
        <taxon>Clavicipitaceae</taxon>
        <taxon>Metarhizium</taxon>
    </lineage>
</organism>
<dbReference type="PANTHER" id="PTHR36587:SF2">
    <property type="entry name" value="EXPRESSION SITE-ASSOCIATED GENE 3 (ESAG3)-LIKE PROTEIN"/>
    <property type="match status" value="1"/>
</dbReference>
<comment type="caution">
    <text evidence="1">The sequence shown here is derived from an EMBL/GenBank/DDBJ whole genome shotgun (WGS) entry which is preliminary data.</text>
</comment>
<dbReference type="EMBL" id="AZNH01000203">
    <property type="protein sequence ID" value="KID81108.1"/>
    <property type="molecule type" value="Genomic_DNA"/>
</dbReference>
<evidence type="ECO:0000313" key="1">
    <source>
        <dbReference type="EMBL" id="KID81108.1"/>
    </source>
</evidence>
<accession>A0A0B4GF85</accession>
<dbReference type="PANTHER" id="PTHR36587">
    <property type="entry name" value="EXPRESSION SITE-ASSOCIATED GENE 3 (ESAG3)-LIKE PROTEIN"/>
    <property type="match status" value="1"/>
</dbReference>
<protein>
    <submittedName>
        <fullName evidence="1">Uncharacterized protein</fullName>
    </submittedName>
</protein>